<dbReference type="CDD" id="cd16367">
    <property type="entry name" value="DMSOR_beta_like"/>
    <property type="match status" value="1"/>
</dbReference>
<protein>
    <submittedName>
        <fullName evidence="6">Thioredoxin reductase</fullName>
    </submittedName>
</protein>
<accession>A0A4R7PDA6</accession>
<dbReference type="InterPro" id="IPR050397">
    <property type="entry name" value="Env_Response_Regulators"/>
</dbReference>
<dbReference type="InterPro" id="IPR014710">
    <property type="entry name" value="RmlC-like_jellyroll"/>
</dbReference>
<sequence length="800" mass="86144">MTSAFKIAVVGSGPAGLSAAARAAELGVSHVLLEAEQHLSNTIYRYQKGKHVMAEPGVLPLRAAVPFEAGKRETILDAWNEGSTRLKVNVRHGAPVKSIKGERGAFVLEIPGGERVTAETVVLAIGLQGNLRKLGAPGEDLDFVQYQLDDPDAYSREAIVVVGAGDAAIENAIALSAANQVTIINRGAEFNRAKDANEADILKAIETGKIRCYYNCSISEARLTPQGPRLAELALKTAEGTAVIPVDRVIARLGATPPRAFVESCGVQFPSKDPNSVPAVSGVYESNVPGLYIVGALAGFPLIKQAMNQGYEVIETIEGRKIEPADAPLLRAKFAALPGFKGDVDNALASIKERMPLLASLTSLQLREFLLDSNVRVPKKGEAIFKRNDYSDSFYSLLGGGAQIEIDPDDATKRIAIKPGEFFGEMSLISGRRRTHTVLADEACVLIESPRRTTLKLINSVAAVRRVIDETFLLRAIETQLAKGVSPADLKMLAGSATVHSYDANQVVFSEGDPGDGLYLIRSGSVMVSHTVGGREVVLAYVPAGQYIGEMALISDTPRTATVKAAVRTEAIRLDGAVFAKVMERYPQLARRVRKIHRSRIASNVEQNVEPERSGVISFLMKQGLGEATDVLLIDESLCVRCDQCEKACASTHGNLSRLDREAGPTYDNLHVPTSCRHCEHPHCMKDCPPDAIRRSPGGEVYISDACIGCGNCQRNCPYGVIQMGVESKNEPSLWRWMMFGGDEPGHGDSHEKGIKKAAKCDMCKNISGGPACVRACPTGAALRVSPEKFLKVSHGRWES</sequence>
<dbReference type="Pfam" id="PF00027">
    <property type="entry name" value="cNMP_binding"/>
    <property type="match status" value="2"/>
</dbReference>
<evidence type="ECO:0000256" key="2">
    <source>
        <dbReference type="ARBA" id="ARBA00023004"/>
    </source>
</evidence>
<dbReference type="InterPro" id="IPR000595">
    <property type="entry name" value="cNMP-bd_dom"/>
</dbReference>
<dbReference type="GO" id="GO:0046872">
    <property type="term" value="F:metal ion binding"/>
    <property type="evidence" value="ECO:0007669"/>
    <property type="project" value="UniProtKB-KW"/>
</dbReference>
<dbReference type="SMART" id="SM00100">
    <property type="entry name" value="cNMP"/>
    <property type="match status" value="2"/>
</dbReference>
<dbReference type="PRINTS" id="PR00469">
    <property type="entry name" value="PNDRDTASEII"/>
</dbReference>
<proteinExistence type="predicted"/>
<dbReference type="SUPFAM" id="SSF54862">
    <property type="entry name" value="4Fe-4S ferredoxins"/>
    <property type="match status" value="1"/>
</dbReference>
<dbReference type="SUPFAM" id="SSF51905">
    <property type="entry name" value="FAD/NAD(P)-binding domain"/>
    <property type="match status" value="1"/>
</dbReference>
<reference evidence="6 7" key="1">
    <citation type="submission" date="2019-03" db="EMBL/GenBank/DDBJ databases">
        <title>Genomic Encyclopedia of Type Strains, Phase IV (KMG-IV): sequencing the most valuable type-strain genomes for metagenomic binning, comparative biology and taxonomic classification.</title>
        <authorList>
            <person name="Goeker M."/>
        </authorList>
    </citation>
    <scope>NUCLEOTIDE SEQUENCE [LARGE SCALE GENOMIC DNA]</scope>
    <source>
        <strain evidence="6 7">DSM 26377</strain>
    </source>
</reference>
<keyword evidence="7" id="KW-1185">Reference proteome</keyword>
<name>A0A4R7PDA6_9GAMM</name>
<dbReference type="Gene3D" id="3.50.50.60">
    <property type="entry name" value="FAD/NAD(P)-binding domain"/>
    <property type="match status" value="2"/>
</dbReference>
<dbReference type="AlphaFoldDB" id="A0A4R7PDA6"/>
<evidence type="ECO:0000259" key="5">
    <source>
        <dbReference type="PROSITE" id="PS51379"/>
    </source>
</evidence>
<dbReference type="OrthoDB" id="9808559at2"/>
<dbReference type="PANTHER" id="PTHR24567">
    <property type="entry name" value="CRP FAMILY TRANSCRIPTIONAL REGULATORY PROTEIN"/>
    <property type="match status" value="1"/>
</dbReference>
<feature type="domain" description="4Fe-4S ferredoxin-type" evidence="5">
    <location>
        <begin position="630"/>
        <end position="662"/>
    </location>
</feature>
<feature type="domain" description="Cyclic nucleotide-binding" evidence="4">
    <location>
        <begin position="481"/>
        <end position="592"/>
    </location>
</feature>
<dbReference type="SUPFAM" id="SSF51206">
    <property type="entry name" value="cAMP-binding domain-like"/>
    <property type="match status" value="2"/>
</dbReference>
<feature type="domain" description="4Fe-4S ferredoxin-type" evidence="5">
    <location>
        <begin position="698"/>
        <end position="727"/>
    </location>
</feature>
<dbReference type="InterPro" id="IPR036188">
    <property type="entry name" value="FAD/NAD-bd_sf"/>
</dbReference>
<dbReference type="EMBL" id="SOBT01000008">
    <property type="protein sequence ID" value="TDU31250.1"/>
    <property type="molecule type" value="Genomic_DNA"/>
</dbReference>
<dbReference type="GO" id="GO:0003700">
    <property type="term" value="F:DNA-binding transcription factor activity"/>
    <property type="evidence" value="ECO:0007669"/>
    <property type="project" value="TreeGrafter"/>
</dbReference>
<dbReference type="PROSITE" id="PS50042">
    <property type="entry name" value="CNMP_BINDING_3"/>
    <property type="match status" value="2"/>
</dbReference>
<dbReference type="RefSeq" id="WP_133879853.1">
    <property type="nucleotide sequence ID" value="NZ_MWIN01000014.1"/>
</dbReference>
<keyword evidence="1" id="KW-0479">Metal-binding</keyword>
<dbReference type="Proteomes" id="UP000295341">
    <property type="component" value="Unassembled WGS sequence"/>
</dbReference>
<keyword evidence="2" id="KW-0408">Iron</keyword>
<dbReference type="Pfam" id="PF13247">
    <property type="entry name" value="Fer4_11"/>
    <property type="match status" value="1"/>
</dbReference>
<dbReference type="PROSITE" id="PS00198">
    <property type="entry name" value="4FE4S_FER_1"/>
    <property type="match status" value="1"/>
</dbReference>
<dbReference type="PRINTS" id="PR00368">
    <property type="entry name" value="FADPNR"/>
</dbReference>
<dbReference type="PROSITE" id="PS51379">
    <property type="entry name" value="4FE4S_FER_2"/>
    <property type="match status" value="2"/>
</dbReference>
<dbReference type="Gene3D" id="3.30.70.20">
    <property type="match status" value="2"/>
</dbReference>
<dbReference type="PANTHER" id="PTHR24567:SF74">
    <property type="entry name" value="HTH-TYPE TRANSCRIPTIONAL REGULATOR ARCR"/>
    <property type="match status" value="1"/>
</dbReference>
<evidence type="ECO:0000313" key="6">
    <source>
        <dbReference type="EMBL" id="TDU31250.1"/>
    </source>
</evidence>
<dbReference type="Gene3D" id="2.60.120.10">
    <property type="entry name" value="Jelly Rolls"/>
    <property type="match status" value="2"/>
</dbReference>
<dbReference type="InterPro" id="IPR018488">
    <property type="entry name" value="cNMP-bd_CS"/>
</dbReference>
<dbReference type="Pfam" id="PF13738">
    <property type="entry name" value="Pyr_redox_3"/>
    <property type="match status" value="1"/>
</dbReference>
<gene>
    <name evidence="6" type="ORF">DFR24_0614</name>
</gene>
<evidence type="ECO:0000256" key="3">
    <source>
        <dbReference type="ARBA" id="ARBA00023014"/>
    </source>
</evidence>
<evidence type="ECO:0000256" key="1">
    <source>
        <dbReference type="ARBA" id="ARBA00022723"/>
    </source>
</evidence>
<dbReference type="InterPro" id="IPR017900">
    <property type="entry name" value="4Fe4S_Fe_S_CS"/>
</dbReference>
<feature type="domain" description="Cyclic nucleotide-binding" evidence="4">
    <location>
        <begin position="357"/>
        <end position="475"/>
    </location>
</feature>
<dbReference type="CDD" id="cd00038">
    <property type="entry name" value="CAP_ED"/>
    <property type="match status" value="2"/>
</dbReference>
<dbReference type="InterPro" id="IPR017896">
    <property type="entry name" value="4Fe4S_Fe-S-bd"/>
</dbReference>
<dbReference type="GO" id="GO:0051536">
    <property type="term" value="F:iron-sulfur cluster binding"/>
    <property type="evidence" value="ECO:0007669"/>
    <property type="project" value="UniProtKB-KW"/>
</dbReference>
<dbReference type="InterPro" id="IPR018490">
    <property type="entry name" value="cNMP-bd_dom_sf"/>
</dbReference>
<organism evidence="6 7">
    <name type="scientific">Panacagrimonas perspica</name>
    <dbReference type="NCBI Taxonomy" id="381431"/>
    <lineage>
        <taxon>Bacteria</taxon>
        <taxon>Pseudomonadati</taxon>
        <taxon>Pseudomonadota</taxon>
        <taxon>Gammaproteobacteria</taxon>
        <taxon>Nevskiales</taxon>
        <taxon>Nevskiaceae</taxon>
        <taxon>Panacagrimonas</taxon>
    </lineage>
</organism>
<comment type="caution">
    <text evidence="6">The sequence shown here is derived from an EMBL/GenBank/DDBJ whole genome shotgun (WGS) entry which is preliminary data.</text>
</comment>
<dbReference type="PROSITE" id="PS00889">
    <property type="entry name" value="CNMP_BINDING_2"/>
    <property type="match status" value="1"/>
</dbReference>
<dbReference type="GO" id="GO:0005829">
    <property type="term" value="C:cytosol"/>
    <property type="evidence" value="ECO:0007669"/>
    <property type="project" value="TreeGrafter"/>
</dbReference>
<keyword evidence="3" id="KW-0411">Iron-sulfur</keyword>
<evidence type="ECO:0000259" key="4">
    <source>
        <dbReference type="PROSITE" id="PS50042"/>
    </source>
</evidence>
<evidence type="ECO:0000313" key="7">
    <source>
        <dbReference type="Proteomes" id="UP000295341"/>
    </source>
</evidence>